<accession>A0A7W1WX92</accession>
<dbReference type="Proteomes" id="UP000538931">
    <property type="component" value="Unassembled WGS sequence"/>
</dbReference>
<name>A0A7W1WX92_9GAMM</name>
<keyword evidence="3" id="KW-1185">Reference proteome</keyword>
<evidence type="ECO:0000313" key="3">
    <source>
        <dbReference type="Proteomes" id="UP000538931"/>
    </source>
</evidence>
<comment type="caution">
    <text evidence="2">The sequence shown here is derived from an EMBL/GenBank/DDBJ whole genome shotgun (WGS) entry which is preliminary data.</text>
</comment>
<protein>
    <recommendedName>
        <fullName evidence="4">Lipoprotein</fullName>
    </recommendedName>
</protein>
<evidence type="ECO:0000256" key="1">
    <source>
        <dbReference type="SAM" id="SignalP"/>
    </source>
</evidence>
<feature type="signal peptide" evidence="1">
    <location>
        <begin position="1"/>
        <end position="19"/>
    </location>
</feature>
<gene>
    <name evidence="2" type="ORF">H1S06_05485</name>
</gene>
<organism evidence="2 3">
    <name type="scientific">Marinobacterium marinum</name>
    <dbReference type="NCBI Taxonomy" id="2756129"/>
    <lineage>
        <taxon>Bacteria</taxon>
        <taxon>Pseudomonadati</taxon>
        <taxon>Pseudomonadota</taxon>
        <taxon>Gammaproteobacteria</taxon>
        <taxon>Oceanospirillales</taxon>
        <taxon>Oceanospirillaceae</taxon>
        <taxon>Marinobacterium</taxon>
    </lineage>
</organism>
<dbReference type="AlphaFoldDB" id="A0A7W1WX92"/>
<keyword evidence="1" id="KW-0732">Signal</keyword>
<dbReference type="RefSeq" id="WP_181738040.1">
    <property type="nucleotide sequence ID" value="NZ_JACEMT010000041.1"/>
</dbReference>
<evidence type="ECO:0000313" key="2">
    <source>
        <dbReference type="EMBL" id="MBA4501814.1"/>
    </source>
</evidence>
<sequence>MKKALALICVATFAVNAHAGVKEKKAQRAAEENIAAAIVDTKAACGNAQLDVKVAWDEVDAMAADNEAIIQQKGMTLPQIYDGLGKRTQATLESLTKICQDDADYKAAIAEMTNVEVKTKPKYDDYRSAFTLNGTTLVIENGWYMTRSASDFRSRLMDLY</sequence>
<evidence type="ECO:0008006" key="4">
    <source>
        <dbReference type="Google" id="ProtNLM"/>
    </source>
</evidence>
<feature type="chain" id="PRO_5030942984" description="Lipoprotein" evidence="1">
    <location>
        <begin position="20"/>
        <end position="160"/>
    </location>
</feature>
<reference evidence="2 3" key="1">
    <citation type="submission" date="2020-07" db="EMBL/GenBank/DDBJ databases">
        <title>Bacterium isolated from marien macroalgae.</title>
        <authorList>
            <person name="Zhu K."/>
            <person name="Lu D."/>
            <person name="Du Z."/>
        </authorList>
    </citation>
    <scope>NUCLEOTIDE SEQUENCE [LARGE SCALE GENOMIC DNA]</scope>
    <source>
        <strain evidence="2 3">3-1745</strain>
    </source>
</reference>
<dbReference type="EMBL" id="JACEMT010000041">
    <property type="protein sequence ID" value="MBA4501814.1"/>
    <property type="molecule type" value="Genomic_DNA"/>
</dbReference>
<proteinExistence type="predicted"/>